<protein>
    <recommendedName>
        <fullName evidence="4">Lamina-associated polypeptide 2 alpha C-terminal domain-containing protein</fullName>
    </recommendedName>
</protein>
<feature type="region of interest" description="Disordered" evidence="1">
    <location>
        <begin position="166"/>
        <end position="226"/>
    </location>
</feature>
<keyword evidence="3" id="KW-1185">Reference proteome</keyword>
<feature type="compositionally biased region" description="Basic residues" evidence="1">
    <location>
        <begin position="198"/>
        <end position="208"/>
    </location>
</feature>
<sequence>MRLNSGRDKANQRERQGFQGPSPKNRDTKRLDFVSRKVYSAGGLQLHIANQQAILSKYSYNTCASMVKFTELIPLDSRSEFTALVEEMKLVSRALLQAALVTADTATRVMATGVAMRQGAWWKVSGLPYEVQQTNQDLPYEGETLFSEKTDKPLHSLKDSRATLRSLGFHAPATRRRHFRPQPPQRFQQKNCQDNFRRRNRSGRRRQHPYANQGQSKPLSGPKPTF</sequence>
<reference evidence="3" key="1">
    <citation type="journal article" date="2013" name="Nat. Genet.">
        <title>The draft genomes of soft-shell turtle and green sea turtle yield insights into the development and evolution of the turtle-specific body plan.</title>
        <authorList>
            <person name="Wang Z."/>
            <person name="Pascual-Anaya J."/>
            <person name="Zadissa A."/>
            <person name="Li W."/>
            <person name="Niimura Y."/>
            <person name="Huang Z."/>
            <person name="Li C."/>
            <person name="White S."/>
            <person name="Xiong Z."/>
            <person name="Fang D."/>
            <person name="Wang B."/>
            <person name="Ming Y."/>
            <person name="Chen Y."/>
            <person name="Zheng Y."/>
            <person name="Kuraku S."/>
            <person name="Pignatelli M."/>
            <person name="Herrero J."/>
            <person name="Beal K."/>
            <person name="Nozawa M."/>
            <person name="Li Q."/>
            <person name="Wang J."/>
            <person name="Zhang H."/>
            <person name="Yu L."/>
            <person name="Shigenobu S."/>
            <person name="Wang J."/>
            <person name="Liu J."/>
            <person name="Flicek P."/>
            <person name="Searle S."/>
            <person name="Wang J."/>
            <person name="Kuratani S."/>
            <person name="Yin Y."/>
            <person name="Aken B."/>
            <person name="Zhang G."/>
            <person name="Irie N."/>
        </authorList>
    </citation>
    <scope>NUCLEOTIDE SEQUENCE [LARGE SCALE GENOMIC DNA]</scope>
</reference>
<dbReference type="Proteomes" id="UP000031443">
    <property type="component" value="Unassembled WGS sequence"/>
</dbReference>
<organism evidence="2 3">
    <name type="scientific">Chelonia mydas</name>
    <name type="common">Green sea-turtle</name>
    <name type="synonym">Chelonia agassizi</name>
    <dbReference type="NCBI Taxonomy" id="8469"/>
    <lineage>
        <taxon>Eukaryota</taxon>
        <taxon>Metazoa</taxon>
        <taxon>Chordata</taxon>
        <taxon>Craniata</taxon>
        <taxon>Vertebrata</taxon>
        <taxon>Euteleostomi</taxon>
        <taxon>Archelosauria</taxon>
        <taxon>Testudinata</taxon>
        <taxon>Testudines</taxon>
        <taxon>Cryptodira</taxon>
        <taxon>Durocryptodira</taxon>
        <taxon>Americhelydia</taxon>
        <taxon>Chelonioidea</taxon>
        <taxon>Cheloniidae</taxon>
        <taxon>Chelonia</taxon>
    </lineage>
</organism>
<evidence type="ECO:0000256" key="1">
    <source>
        <dbReference type="SAM" id="MobiDB-lite"/>
    </source>
</evidence>
<name>M7AR20_CHEMY</name>
<evidence type="ECO:0000313" key="2">
    <source>
        <dbReference type="EMBL" id="EMP27761.1"/>
    </source>
</evidence>
<accession>M7AR20</accession>
<evidence type="ECO:0000313" key="3">
    <source>
        <dbReference type="Proteomes" id="UP000031443"/>
    </source>
</evidence>
<evidence type="ECO:0008006" key="4">
    <source>
        <dbReference type="Google" id="ProtNLM"/>
    </source>
</evidence>
<gene>
    <name evidence="2" type="ORF">UY3_15153</name>
</gene>
<feature type="compositionally biased region" description="Basic and acidic residues" evidence="1">
    <location>
        <begin position="1"/>
        <end position="16"/>
    </location>
</feature>
<proteinExistence type="predicted"/>
<dbReference type="Gene3D" id="1.10.287.3160">
    <property type="match status" value="1"/>
</dbReference>
<dbReference type="EMBL" id="KB567559">
    <property type="protein sequence ID" value="EMP27761.1"/>
    <property type="molecule type" value="Genomic_DNA"/>
</dbReference>
<feature type="region of interest" description="Disordered" evidence="1">
    <location>
        <begin position="1"/>
        <end position="28"/>
    </location>
</feature>
<dbReference type="AlphaFoldDB" id="M7AR20"/>